<organism evidence="4">
    <name type="scientific">Haemonchus placei</name>
    <name type="common">Barber's pole worm</name>
    <dbReference type="NCBI Taxonomy" id="6290"/>
    <lineage>
        <taxon>Eukaryota</taxon>
        <taxon>Metazoa</taxon>
        <taxon>Ecdysozoa</taxon>
        <taxon>Nematoda</taxon>
        <taxon>Chromadorea</taxon>
        <taxon>Rhabditida</taxon>
        <taxon>Rhabditina</taxon>
        <taxon>Rhabditomorpha</taxon>
        <taxon>Strongyloidea</taxon>
        <taxon>Trichostrongylidae</taxon>
        <taxon>Haemonchus</taxon>
    </lineage>
</organism>
<proteinExistence type="predicted"/>
<reference evidence="4" key="1">
    <citation type="submission" date="2017-02" db="UniProtKB">
        <authorList>
            <consortium name="WormBaseParasite"/>
        </authorList>
    </citation>
    <scope>IDENTIFICATION</scope>
</reference>
<keyword evidence="1" id="KW-1133">Transmembrane helix</keyword>
<dbReference type="WBParaSite" id="HPLM_0000695001-mRNA-1">
    <property type="protein sequence ID" value="HPLM_0000695001-mRNA-1"/>
    <property type="gene ID" value="HPLM_0000695001"/>
</dbReference>
<evidence type="ECO:0000313" key="2">
    <source>
        <dbReference type="EMBL" id="VDO30467.1"/>
    </source>
</evidence>
<evidence type="ECO:0000313" key="3">
    <source>
        <dbReference type="Proteomes" id="UP000268014"/>
    </source>
</evidence>
<dbReference type="AlphaFoldDB" id="A0A0N4W9H6"/>
<dbReference type="EMBL" id="UZAF01016572">
    <property type="protein sequence ID" value="VDO30467.1"/>
    <property type="molecule type" value="Genomic_DNA"/>
</dbReference>
<gene>
    <name evidence="2" type="ORF">HPLM_LOCUS6942</name>
</gene>
<keyword evidence="1" id="KW-0812">Transmembrane</keyword>
<name>A0A0N4W9H6_HAEPC</name>
<dbReference type="Proteomes" id="UP000268014">
    <property type="component" value="Unassembled WGS sequence"/>
</dbReference>
<feature type="transmembrane region" description="Helical" evidence="1">
    <location>
        <begin position="6"/>
        <end position="28"/>
    </location>
</feature>
<keyword evidence="3" id="KW-1185">Reference proteome</keyword>
<keyword evidence="1" id="KW-0472">Membrane</keyword>
<sequence>MRVSGAAWQLIPVWLHCISIVAGLVGIVPSGLFRFFNFYDNVLLAKRHSSFETCRL</sequence>
<reference evidence="2 3" key="2">
    <citation type="submission" date="2018-11" db="EMBL/GenBank/DDBJ databases">
        <authorList>
            <consortium name="Pathogen Informatics"/>
        </authorList>
    </citation>
    <scope>NUCLEOTIDE SEQUENCE [LARGE SCALE GENOMIC DNA]</scope>
    <source>
        <strain evidence="2 3">MHpl1</strain>
    </source>
</reference>
<protein>
    <submittedName>
        <fullName evidence="4">Secreted protein</fullName>
    </submittedName>
</protein>
<accession>A0A0N4W9H6</accession>
<evidence type="ECO:0000313" key="4">
    <source>
        <dbReference type="WBParaSite" id="HPLM_0000695001-mRNA-1"/>
    </source>
</evidence>
<evidence type="ECO:0000256" key="1">
    <source>
        <dbReference type="SAM" id="Phobius"/>
    </source>
</evidence>